<evidence type="ECO:0000256" key="1">
    <source>
        <dbReference type="ARBA" id="ARBA00001971"/>
    </source>
</evidence>
<sequence length="442" mass="49083">MPPLLALLDAALLALGFVLLNKMISKRTAPLPPGPRKLLLIGNLLNMPREREWLTFAEWGSKWGDIVSASVLGRQIIILNSAKAAVEILDKKSAKYSERPVLELMGEIVGWKNALVLLQSGEHFRAQRKLFRQALGSTSSVAEFFPLLERETHKFLKRVRAQPDLLESLIHKTAGAIVLHITYGYEIQEDQDPFLALAHEATEDFSIGSSPGGFLVNILPVLRCIPEWLPGGGYKKIGAIWANTMNEMVNRPYDWVKEQMMLGAAELSVISRILDSEPNLTPNREHDIKWLSTSMYAGGADTTVSSIRAFFLAMVLYPNAMRKAQEEIDSVVGPERLPKSSDRDNLPYTNALIMEVMRWHAVAPLAVFDIRPLTENGKTIIPEHEQLAGTPPKVIQVLNQTQVAQGRVSDQLRPIIIMYKLHDEAVSEIGAGPDRTAAGPPK</sequence>
<evidence type="ECO:0000313" key="11">
    <source>
        <dbReference type="Proteomes" id="UP000467700"/>
    </source>
</evidence>
<keyword evidence="4" id="KW-0349">Heme</keyword>
<dbReference type="Gene3D" id="1.10.630.10">
    <property type="entry name" value="Cytochrome P450"/>
    <property type="match status" value="1"/>
</dbReference>
<comment type="caution">
    <text evidence="10">The sequence shown here is derived from an EMBL/GenBank/DDBJ whole genome shotgun (WGS) entry which is preliminary data.</text>
</comment>
<evidence type="ECO:0000256" key="7">
    <source>
        <dbReference type="ARBA" id="ARBA00023004"/>
    </source>
</evidence>
<comment type="similarity">
    <text evidence="3">Belongs to the cytochrome P450 family.</text>
</comment>
<accession>A0A8S0W7X3</accession>
<dbReference type="InterPro" id="IPR036396">
    <property type="entry name" value="Cyt_P450_sf"/>
</dbReference>
<reference evidence="10 11" key="1">
    <citation type="submission" date="2020-01" db="EMBL/GenBank/DDBJ databases">
        <authorList>
            <person name="Gupta K D."/>
        </authorList>
    </citation>
    <scope>NUCLEOTIDE SEQUENCE [LARGE SCALE GENOMIC DNA]</scope>
</reference>
<dbReference type="GO" id="GO:0004497">
    <property type="term" value="F:monooxygenase activity"/>
    <property type="evidence" value="ECO:0007669"/>
    <property type="project" value="UniProtKB-KW"/>
</dbReference>
<keyword evidence="11" id="KW-1185">Reference proteome</keyword>
<evidence type="ECO:0000256" key="3">
    <source>
        <dbReference type="ARBA" id="ARBA00010617"/>
    </source>
</evidence>
<evidence type="ECO:0008006" key="12">
    <source>
        <dbReference type="Google" id="ProtNLM"/>
    </source>
</evidence>
<dbReference type="InterPro" id="IPR050364">
    <property type="entry name" value="Cytochrome_P450_fung"/>
</dbReference>
<dbReference type="PRINTS" id="PR00463">
    <property type="entry name" value="EP450I"/>
</dbReference>
<proteinExistence type="inferred from homology"/>
<protein>
    <recommendedName>
        <fullName evidence="12">Cytochrome P450</fullName>
    </recommendedName>
</protein>
<dbReference type="GO" id="GO:0016705">
    <property type="term" value="F:oxidoreductase activity, acting on paired donors, with incorporation or reduction of molecular oxygen"/>
    <property type="evidence" value="ECO:0007669"/>
    <property type="project" value="InterPro"/>
</dbReference>
<dbReference type="OrthoDB" id="2789670at2759"/>
<dbReference type="SUPFAM" id="SSF48264">
    <property type="entry name" value="Cytochrome P450"/>
    <property type="match status" value="1"/>
</dbReference>
<evidence type="ECO:0000313" key="10">
    <source>
        <dbReference type="EMBL" id="CAA7266298.1"/>
    </source>
</evidence>
<gene>
    <name evidence="10" type="ORF">AAE3_LOCUS8499</name>
</gene>
<dbReference type="GO" id="GO:0005506">
    <property type="term" value="F:iron ion binding"/>
    <property type="evidence" value="ECO:0007669"/>
    <property type="project" value="InterPro"/>
</dbReference>
<evidence type="ECO:0000256" key="6">
    <source>
        <dbReference type="ARBA" id="ARBA00023002"/>
    </source>
</evidence>
<comment type="cofactor">
    <cofactor evidence="1">
        <name>heme</name>
        <dbReference type="ChEBI" id="CHEBI:30413"/>
    </cofactor>
</comment>
<feature type="chain" id="PRO_5035943477" description="Cytochrome P450" evidence="9">
    <location>
        <begin position="17"/>
        <end position="442"/>
    </location>
</feature>
<dbReference type="AlphaFoldDB" id="A0A8S0W7X3"/>
<dbReference type="PANTHER" id="PTHR46300:SF7">
    <property type="entry name" value="P450, PUTATIVE (EUROFUNG)-RELATED"/>
    <property type="match status" value="1"/>
</dbReference>
<dbReference type="InterPro" id="IPR001128">
    <property type="entry name" value="Cyt_P450"/>
</dbReference>
<dbReference type="InterPro" id="IPR002401">
    <property type="entry name" value="Cyt_P450_E_grp-I"/>
</dbReference>
<keyword evidence="9" id="KW-0732">Signal</keyword>
<evidence type="ECO:0000256" key="8">
    <source>
        <dbReference type="ARBA" id="ARBA00023033"/>
    </source>
</evidence>
<keyword evidence="8" id="KW-0503">Monooxygenase</keyword>
<dbReference type="PANTHER" id="PTHR46300">
    <property type="entry name" value="P450, PUTATIVE (EUROFUNG)-RELATED-RELATED"/>
    <property type="match status" value="1"/>
</dbReference>
<keyword evidence="5" id="KW-0479">Metal-binding</keyword>
<feature type="signal peptide" evidence="9">
    <location>
        <begin position="1"/>
        <end position="16"/>
    </location>
</feature>
<dbReference type="GO" id="GO:0020037">
    <property type="term" value="F:heme binding"/>
    <property type="evidence" value="ECO:0007669"/>
    <property type="project" value="InterPro"/>
</dbReference>
<keyword evidence="6" id="KW-0560">Oxidoreductase</keyword>
<organism evidence="10 11">
    <name type="scientific">Cyclocybe aegerita</name>
    <name type="common">Black poplar mushroom</name>
    <name type="synonym">Agrocybe aegerita</name>
    <dbReference type="NCBI Taxonomy" id="1973307"/>
    <lineage>
        <taxon>Eukaryota</taxon>
        <taxon>Fungi</taxon>
        <taxon>Dikarya</taxon>
        <taxon>Basidiomycota</taxon>
        <taxon>Agaricomycotina</taxon>
        <taxon>Agaricomycetes</taxon>
        <taxon>Agaricomycetidae</taxon>
        <taxon>Agaricales</taxon>
        <taxon>Agaricineae</taxon>
        <taxon>Bolbitiaceae</taxon>
        <taxon>Cyclocybe</taxon>
    </lineage>
</organism>
<dbReference type="EMBL" id="CACVBS010000053">
    <property type="protein sequence ID" value="CAA7266298.1"/>
    <property type="molecule type" value="Genomic_DNA"/>
</dbReference>
<evidence type="ECO:0000256" key="9">
    <source>
        <dbReference type="SAM" id="SignalP"/>
    </source>
</evidence>
<evidence type="ECO:0000256" key="4">
    <source>
        <dbReference type="ARBA" id="ARBA00022617"/>
    </source>
</evidence>
<dbReference type="Pfam" id="PF00067">
    <property type="entry name" value="p450"/>
    <property type="match status" value="1"/>
</dbReference>
<dbReference type="Proteomes" id="UP000467700">
    <property type="component" value="Unassembled WGS sequence"/>
</dbReference>
<evidence type="ECO:0000256" key="5">
    <source>
        <dbReference type="ARBA" id="ARBA00022723"/>
    </source>
</evidence>
<comment type="pathway">
    <text evidence="2">Secondary metabolite biosynthesis.</text>
</comment>
<keyword evidence="7" id="KW-0408">Iron</keyword>
<name>A0A8S0W7X3_CYCAE</name>
<evidence type="ECO:0000256" key="2">
    <source>
        <dbReference type="ARBA" id="ARBA00005179"/>
    </source>
</evidence>